<dbReference type="PANTHER" id="PTHR34934:SF1">
    <property type="entry name" value="FLAVIN-DEPENDENT THYMIDYLATE SYNTHASE"/>
    <property type="match status" value="1"/>
</dbReference>
<gene>
    <name evidence="1" type="ORF">GMA2_44</name>
</gene>
<dbReference type="PROSITE" id="PS51331">
    <property type="entry name" value="THYX"/>
    <property type="match status" value="1"/>
</dbReference>
<protein>
    <submittedName>
        <fullName evidence="1">Putative thymidylate synthase</fullName>
    </submittedName>
</protein>
<accession>A0A0K0N765</accession>
<dbReference type="GO" id="GO:0070402">
    <property type="term" value="F:NADPH binding"/>
    <property type="evidence" value="ECO:0007669"/>
    <property type="project" value="TreeGrafter"/>
</dbReference>
<dbReference type="GO" id="GO:0006231">
    <property type="term" value="P:dTMP biosynthetic process"/>
    <property type="evidence" value="ECO:0007669"/>
    <property type="project" value="InterPro"/>
</dbReference>
<dbReference type="GO" id="GO:0050660">
    <property type="term" value="F:flavin adenine dinucleotide binding"/>
    <property type="evidence" value="ECO:0007669"/>
    <property type="project" value="InterPro"/>
</dbReference>
<reference evidence="1 2" key="1">
    <citation type="journal article" date="2015" name="PLoS ONE">
        <title>Lysis to Kill: Evaluation of the Lytic Abilities, and Genomics of Nine Bacteriophages Infective for Gordonia spp. and Their Potential Use in Activated Sludge Foam Biocontrol.</title>
        <authorList>
            <person name="Dyson Z.A."/>
            <person name="Tucci J."/>
            <person name="Seviour R.J."/>
            <person name="Petrovski S."/>
        </authorList>
    </citation>
    <scope>NUCLEOTIDE SEQUENCE [LARGE SCALE GENOMIC DNA]</scope>
</reference>
<dbReference type="Proteomes" id="UP000221359">
    <property type="component" value="Segment"/>
</dbReference>
<evidence type="ECO:0000313" key="1">
    <source>
        <dbReference type="EMBL" id="AKJ72582.1"/>
    </source>
</evidence>
<dbReference type="GO" id="GO:0050797">
    <property type="term" value="F:thymidylate synthase (FAD) activity"/>
    <property type="evidence" value="ECO:0007669"/>
    <property type="project" value="InterPro"/>
</dbReference>
<dbReference type="CDD" id="cd20175">
    <property type="entry name" value="ThyX"/>
    <property type="match status" value="1"/>
</dbReference>
<sequence>MKIVKPDVRLLANTAVDWSQFENFMEGDEHATDAESLIEFAGRNCYLSWDKPNPKTRRNKDYLERTVFEQAHGSIAEHATATLYFTGVSRAFTHELIRHRHLSYSQLSQRFVDESTAHLVLPPAIRDNVELSLSAVDIAIRSIQVYRDLVEKIMNEGATRKQAREAARTVLPNGIETRIVVSGNMRAWIEVINRRTAPDADAEMIEVMSLAREQLMTVAPTLFDNRKEESND</sequence>
<proteinExistence type="predicted"/>
<organism evidence="1 2">
    <name type="scientific">Gordonia phage GMA2</name>
    <dbReference type="NCBI Taxonomy" id="1647283"/>
    <lineage>
        <taxon>Viruses</taxon>
        <taxon>Duplodnaviria</taxon>
        <taxon>Heunggongvirae</taxon>
        <taxon>Uroviricota</taxon>
        <taxon>Caudoviricetes</taxon>
        <taxon>Gimaduovirus</taxon>
        <taxon>Gimaduovirus GMA2</taxon>
    </lineage>
</organism>
<dbReference type="Pfam" id="PF02511">
    <property type="entry name" value="Thy1"/>
    <property type="match status" value="1"/>
</dbReference>
<evidence type="ECO:0000313" key="2">
    <source>
        <dbReference type="Proteomes" id="UP000221359"/>
    </source>
</evidence>
<keyword evidence="2" id="KW-1185">Reference proteome</keyword>
<dbReference type="EMBL" id="KR063281">
    <property type="protein sequence ID" value="AKJ72582.1"/>
    <property type="molecule type" value="Genomic_DNA"/>
</dbReference>
<dbReference type="NCBIfam" id="TIGR02170">
    <property type="entry name" value="thyX"/>
    <property type="match status" value="1"/>
</dbReference>
<dbReference type="GO" id="GO:0004799">
    <property type="term" value="F:thymidylate synthase activity"/>
    <property type="evidence" value="ECO:0007669"/>
    <property type="project" value="TreeGrafter"/>
</dbReference>
<name>A0A0K0N765_9CAUD</name>
<dbReference type="PANTHER" id="PTHR34934">
    <property type="entry name" value="FLAVIN-DEPENDENT THYMIDYLATE SYNTHASE"/>
    <property type="match status" value="1"/>
</dbReference>
<dbReference type="Gene3D" id="3.30.1360.170">
    <property type="match status" value="1"/>
</dbReference>
<dbReference type="SUPFAM" id="SSF69796">
    <property type="entry name" value="Thymidylate synthase-complementing protein Thy1"/>
    <property type="match status" value="1"/>
</dbReference>
<dbReference type="InterPro" id="IPR036098">
    <property type="entry name" value="Thymidylate_synthase_ThyX_sf"/>
</dbReference>
<dbReference type="InterPro" id="IPR003669">
    <property type="entry name" value="Thymidylate_synthase_ThyX"/>
</dbReference>